<evidence type="ECO:0000313" key="2">
    <source>
        <dbReference type="Proteomes" id="UP001432322"/>
    </source>
</evidence>
<comment type="caution">
    <text evidence="1">The sequence shown here is derived from an EMBL/GenBank/DDBJ whole genome shotgun (WGS) entry which is preliminary data.</text>
</comment>
<reference evidence="1" key="1">
    <citation type="submission" date="2023-10" db="EMBL/GenBank/DDBJ databases">
        <title>Genome assembly of Pristionchus species.</title>
        <authorList>
            <person name="Yoshida K."/>
            <person name="Sommer R.J."/>
        </authorList>
    </citation>
    <scope>NUCLEOTIDE SEQUENCE</scope>
    <source>
        <strain evidence="1">RS5133</strain>
    </source>
</reference>
<gene>
    <name evidence="1" type="ORF">PFISCL1PPCAC_7373</name>
</gene>
<accession>A0AAV5V9Q8</accession>
<dbReference type="EMBL" id="BTSY01000002">
    <property type="protein sequence ID" value="GMT16076.1"/>
    <property type="molecule type" value="Genomic_DNA"/>
</dbReference>
<proteinExistence type="predicted"/>
<organism evidence="1 2">
    <name type="scientific">Pristionchus fissidentatus</name>
    <dbReference type="NCBI Taxonomy" id="1538716"/>
    <lineage>
        <taxon>Eukaryota</taxon>
        <taxon>Metazoa</taxon>
        <taxon>Ecdysozoa</taxon>
        <taxon>Nematoda</taxon>
        <taxon>Chromadorea</taxon>
        <taxon>Rhabditida</taxon>
        <taxon>Rhabditina</taxon>
        <taxon>Diplogasteromorpha</taxon>
        <taxon>Diplogasteroidea</taxon>
        <taxon>Neodiplogasteridae</taxon>
        <taxon>Pristionchus</taxon>
    </lineage>
</organism>
<dbReference type="Proteomes" id="UP001432322">
    <property type="component" value="Unassembled WGS sequence"/>
</dbReference>
<protein>
    <submittedName>
        <fullName evidence="1">Uncharacterized protein</fullName>
    </submittedName>
</protein>
<dbReference type="AlphaFoldDB" id="A0AAV5V9Q8"/>
<name>A0AAV5V9Q8_9BILA</name>
<keyword evidence="2" id="KW-1185">Reference proteome</keyword>
<sequence length="121" mass="13290">MTEIVHGRDAVEMAKNASSMHVAGSREAVEALSASLLIDVFGQPLQLKAEELQSYGDLADRTCCDKQRGSVLMKTGPFKVKGEKQLVVTRSFSVESTVLANAPSMTLFCRGKRKFNLIKWV</sequence>
<evidence type="ECO:0000313" key="1">
    <source>
        <dbReference type="EMBL" id="GMT16076.1"/>
    </source>
</evidence>